<dbReference type="PANTHER" id="PTHR16301:SF20">
    <property type="entry name" value="IMPACT FAMILY MEMBER YIGZ"/>
    <property type="match status" value="1"/>
</dbReference>
<evidence type="ECO:0000259" key="2">
    <source>
        <dbReference type="Pfam" id="PF01205"/>
    </source>
</evidence>
<dbReference type="Pfam" id="PF01205">
    <property type="entry name" value="Impact_N"/>
    <property type="match status" value="1"/>
</dbReference>
<dbReference type="GO" id="GO:0006446">
    <property type="term" value="P:regulation of translational initiation"/>
    <property type="evidence" value="ECO:0007669"/>
    <property type="project" value="TreeGrafter"/>
</dbReference>
<dbReference type="Gene3D" id="3.30.70.240">
    <property type="match status" value="1"/>
</dbReference>
<dbReference type="InterPro" id="IPR035647">
    <property type="entry name" value="EFG_III/V"/>
</dbReference>
<dbReference type="NCBIfam" id="TIGR00257">
    <property type="entry name" value="IMPACT_YIGZ"/>
    <property type="match status" value="1"/>
</dbReference>
<comment type="similarity">
    <text evidence="1">Belongs to the IMPACT family.</text>
</comment>
<feature type="domain" description="UPF0029" evidence="3">
    <location>
        <begin position="140"/>
        <end position="195"/>
    </location>
</feature>
<dbReference type="RefSeq" id="WP_282198852.1">
    <property type="nucleotide sequence ID" value="NZ_BOQE01000001.1"/>
</dbReference>
<dbReference type="InterPro" id="IPR020568">
    <property type="entry name" value="Ribosomal_Su5_D2-typ_SF"/>
</dbReference>
<dbReference type="PROSITE" id="PS00910">
    <property type="entry name" value="UPF0029"/>
    <property type="match status" value="1"/>
</dbReference>
<dbReference type="Proteomes" id="UP001057291">
    <property type="component" value="Unassembled WGS sequence"/>
</dbReference>
<dbReference type="InterPro" id="IPR015269">
    <property type="entry name" value="UPF0029_Impact_C"/>
</dbReference>
<accession>A0AAV4LDC5</accession>
<dbReference type="InterPro" id="IPR015796">
    <property type="entry name" value="Impact_YigZ-like"/>
</dbReference>
<dbReference type="InterPro" id="IPR020569">
    <property type="entry name" value="UPF0029_Impact_CS"/>
</dbReference>
<dbReference type="InterPro" id="IPR036956">
    <property type="entry name" value="Impact_N_sf"/>
</dbReference>
<comment type="caution">
    <text evidence="4">The sequence shown here is derived from an EMBL/GenBank/DDBJ whole genome shotgun (WGS) entry which is preliminary data.</text>
</comment>
<dbReference type="InterPro" id="IPR001498">
    <property type="entry name" value="Impact_N"/>
</dbReference>
<dbReference type="PANTHER" id="PTHR16301">
    <property type="entry name" value="IMPACT-RELATED"/>
    <property type="match status" value="1"/>
</dbReference>
<keyword evidence="5" id="KW-1185">Reference proteome</keyword>
<dbReference type="Gene3D" id="3.30.230.30">
    <property type="entry name" value="Impact, N-terminal domain"/>
    <property type="match status" value="1"/>
</dbReference>
<gene>
    <name evidence="4" type="primary">yvyE</name>
    <name evidence="4" type="ORF">DNHGIG_12220</name>
</gene>
<feature type="domain" description="Impact N-terminal" evidence="2">
    <location>
        <begin position="19"/>
        <end position="122"/>
    </location>
</feature>
<evidence type="ECO:0000313" key="5">
    <source>
        <dbReference type="Proteomes" id="UP001057291"/>
    </source>
</evidence>
<evidence type="ECO:0000259" key="3">
    <source>
        <dbReference type="Pfam" id="PF09186"/>
    </source>
</evidence>
<dbReference type="Pfam" id="PF09186">
    <property type="entry name" value="DUF1949"/>
    <property type="match status" value="1"/>
</dbReference>
<evidence type="ECO:0000256" key="1">
    <source>
        <dbReference type="ARBA" id="ARBA00007665"/>
    </source>
</evidence>
<reference evidence="4" key="1">
    <citation type="journal article" date="2023" name="Int. J. Syst. Evol. Microbiol.">
        <title>Collibacillus ludicampi gen. nov., sp. nov., a new soil bacterium of the family Alicyclobacillaceae.</title>
        <authorList>
            <person name="Jojima T."/>
            <person name="Ioku Y."/>
            <person name="Fukuta Y."/>
            <person name="Shirasaka N."/>
            <person name="Matsumura Y."/>
            <person name="Mori M."/>
        </authorList>
    </citation>
    <scope>NUCLEOTIDE SEQUENCE</scope>
    <source>
        <strain evidence="4">TP075</strain>
    </source>
</reference>
<dbReference type="SUPFAM" id="SSF54211">
    <property type="entry name" value="Ribosomal protein S5 domain 2-like"/>
    <property type="match status" value="1"/>
</dbReference>
<dbReference type="InterPro" id="IPR023582">
    <property type="entry name" value="Impact"/>
</dbReference>
<organism evidence="4 5">
    <name type="scientific">Collibacillus ludicampi</name>
    <dbReference type="NCBI Taxonomy" id="2771369"/>
    <lineage>
        <taxon>Bacteria</taxon>
        <taxon>Bacillati</taxon>
        <taxon>Bacillota</taxon>
        <taxon>Bacilli</taxon>
        <taxon>Bacillales</taxon>
        <taxon>Alicyclobacillaceae</taxon>
        <taxon>Collibacillus</taxon>
    </lineage>
</organism>
<dbReference type="GO" id="GO:0005737">
    <property type="term" value="C:cytoplasm"/>
    <property type="evidence" value="ECO:0007669"/>
    <property type="project" value="TreeGrafter"/>
</dbReference>
<protein>
    <submittedName>
        <fullName evidence="4">IMPACT family member YvyE</fullName>
    </submittedName>
</protein>
<proteinExistence type="inferred from homology"/>
<name>A0AAV4LDC5_9BACL</name>
<dbReference type="SUPFAM" id="SSF54980">
    <property type="entry name" value="EF-G C-terminal domain-like"/>
    <property type="match status" value="1"/>
</dbReference>
<evidence type="ECO:0000313" key="4">
    <source>
        <dbReference type="EMBL" id="GIM45673.1"/>
    </source>
</evidence>
<dbReference type="AlphaFoldDB" id="A0AAV4LDC5"/>
<dbReference type="EMBL" id="BOQE01000001">
    <property type="protein sequence ID" value="GIM45673.1"/>
    <property type="molecule type" value="Genomic_DNA"/>
</dbReference>
<sequence length="216" mass="24038">MIPSYRTIHGYGEETIIIKKSKFIGYAMPVTSEEEAVAFIEEIRKKHWDATHNCYAYQIGYHDEIQKSSDDGEPSGTAGKPILEVIKKERLKNVVVVVTRYFGGIMLGAGGLVRAYGQTAASGLKAAGIVTRLLCNQVHISIDYTWLGKVEHEMRAHQFLIHHIDYAERVHVTAWVPVDDTDRLVNLLTNATSGRAEITIGDSLYASVDENGQLVH</sequence>